<accession>A0A835USX4</accession>
<dbReference type="EMBL" id="JADCNL010000007">
    <property type="protein sequence ID" value="KAG0472792.1"/>
    <property type="molecule type" value="Genomic_DNA"/>
</dbReference>
<sequence>MALQAQYPANLVLVNRAEAERNGKDIEMELPHPPLFEQSAAVFCSNGDDHLIGNANPRKRGRGPATTVVGKPFEVAPPPQQQKFFSLQAQPAMQAAL</sequence>
<proteinExistence type="predicted"/>
<protein>
    <submittedName>
        <fullName evidence="1">Uncharacterized protein</fullName>
    </submittedName>
</protein>
<comment type="caution">
    <text evidence="1">The sequence shown here is derived from an EMBL/GenBank/DDBJ whole genome shotgun (WGS) entry which is preliminary data.</text>
</comment>
<dbReference type="AlphaFoldDB" id="A0A835USX4"/>
<organism evidence="1 2">
    <name type="scientific">Vanilla planifolia</name>
    <name type="common">Vanilla</name>
    <dbReference type="NCBI Taxonomy" id="51239"/>
    <lineage>
        <taxon>Eukaryota</taxon>
        <taxon>Viridiplantae</taxon>
        <taxon>Streptophyta</taxon>
        <taxon>Embryophyta</taxon>
        <taxon>Tracheophyta</taxon>
        <taxon>Spermatophyta</taxon>
        <taxon>Magnoliopsida</taxon>
        <taxon>Liliopsida</taxon>
        <taxon>Asparagales</taxon>
        <taxon>Orchidaceae</taxon>
        <taxon>Vanilloideae</taxon>
        <taxon>Vanilleae</taxon>
        <taxon>Vanilla</taxon>
    </lineage>
</organism>
<dbReference type="Proteomes" id="UP000636800">
    <property type="component" value="Chromosome 7"/>
</dbReference>
<evidence type="ECO:0000313" key="1">
    <source>
        <dbReference type="EMBL" id="KAG0472792.1"/>
    </source>
</evidence>
<keyword evidence="2" id="KW-1185">Reference proteome</keyword>
<gene>
    <name evidence="1" type="ORF">HPP92_014649</name>
</gene>
<evidence type="ECO:0000313" key="2">
    <source>
        <dbReference type="Proteomes" id="UP000636800"/>
    </source>
</evidence>
<dbReference type="OrthoDB" id="9985979at2759"/>
<name>A0A835USX4_VANPL</name>
<reference evidence="1 2" key="1">
    <citation type="journal article" date="2020" name="Nat. Food">
        <title>A phased Vanilla planifolia genome enables genetic improvement of flavour and production.</title>
        <authorList>
            <person name="Hasing T."/>
            <person name="Tang H."/>
            <person name="Brym M."/>
            <person name="Khazi F."/>
            <person name="Huang T."/>
            <person name="Chambers A.H."/>
        </authorList>
    </citation>
    <scope>NUCLEOTIDE SEQUENCE [LARGE SCALE GENOMIC DNA]</scope>
    <source>
        <tissue evidence="1">Leaf</tissue>
    </source>
</reference>